<organism evidence="9 10">
    <name type="scientific">Streptomyces avermitilis</name>
    <dbReference type="NCBI Taxonomy" id="33903"/>
    <lineage>
        <taxon>Bacteria</taxon>
        <taxon>Bacillati</taxon>
        <taxon>Actinomycetota</taxon>
        <taxon>Actinomycetes</taxon>
        <taxon>Kitasatosporales</taxon>
        <taxon>Streptomycetaceae</taxon>
        <taxon>Streptomyces</taxon>
    </lineage>
</organism>
<dbReference type="InterPro" id="IPR009100">
    <property type="entry name" value="AcylCoA_DH/oxidase_NM_dom_sf"/>
</dbReference>
<evidence type="ECO:0000256" key="2">
    <source>
        <dbReference type="ARBA" id="ARBA00009347"/>
    </source>
</evidence>
<dbReference type="InterPro" id="IPR046373">
    <property type="entry name" value="Acyl-CoA_Oxase/DH_mid-dom_sf"/>
</dbReference>
<dbReference type="EMBL" id="BJHX01000001">
    <property type="protein sequence ID" value="GDY63800.1"/>
    <property type="molecule type" value="Genomic_DNA"/>
</dbReference>
<evidence type="ECO:0000256" key="6">
    <source>
        <dbReference type="SAM" id="MobiDB-lite"/>
    </source>
</evidence>
<protein>
    <recommendedName>
        <fullName evidence="11">Acyl-CoA dehydrogenase</fullName>
    </recommendedName>
</protein>
<feature type="domain" description="Acyl-CoA dehydrogenase/oxidase C-terminal" evidence="7">
    <location>
        <begin position="253"/>
        <end position="380"/>
    </location>
</feature>
<accession>A0A4D4LWA0</accession>
<evidence type="ECO:0000256" key="4">
    <source>
        <dbReference type="ARBA" id="ARBA00022827"/>
    </source>
</evidence>
<keyword evidence="3" id="KW-0285">Flavoprotein</keyword>
<evidence type="ECO:0000256" key="3">
    <source>
        <dbReference type="ARBA" id="ARBA00022630"/>
    </source>
</evidence>
<feature type="domain" description="Acyl-CoA dehydrogenase/oxidase N-terminal" evidence="8">
    <location>
        <begin position="6"/>
        <end position="118"/>
    </location>
</feature>
<dbReference type="Pfam" id="PF00441">
    <property type="entry name" value="Acyl-CoA_dh_1"/>
    <property type="match status" value="1"/>
</dbReference>
<comment type="caution">
    <text evidence="9">The sequence shown here is derived from an EMBL/GenBank/DDBJ whole genome shotgun (WGS) entry which is preliminary data.</text>
</comment>
<dbReference type="Gene3D" id="1.10.540.10">
    <property type="entry name" value="Acyl-CoA dehydrogenase/oxidase, N-terminal domain"/>
    <property type="match status" value="1"/>
</dbReference>
<dbReference type="InterPro" id="IPR037069">
    <property type="entry name" value="AcylCoA_DH/ox_N_sf"/>
</dbReference>
<dbReference type="Proteomes" id="UP000302139">
    <property type="component" value="Unassembled WGS sequence"/>
</dbReference>
<gene>
    <name evidence="9" type="ORF">SAV14893_031930</name>
</gene>
<dbReference type="SUPFAM" id="SSF47203">
    <property type="entry name" value="Acyl-CoA dehydrogenase C-terminal domain-like"/>
    <property type="match status" value="1"/>
</dbReference>
<dbReference type="SUPFAM" id="SSF56645">
    <property type="entry name" value="Acyl-CoA dehydrogenase NM domain-like"/>
    <property type="match status" value="1"/>
</dbReference>
<dbReference type="PANTHER" id="PTHR43884">
    <property type="entry name" value="ACYL-COA DEHYDROGENASE"/>
    <property type="match status" value="1"/>
</dbReference>
<keyword evidence="4" id="KW-0274">FAD</keyword>
<dbReference type="InterPro" id="IPR013786">
    <property type="entry name" value="AcylCoA_DH/ox_N"/>
</dbReference>
<keyword evidence="5" id="KW-0560">Oxidoreductase</keyword>
<evidence type="ECO:0000313" key="9">
    <source>
        <dbReference type="EMBL" id="GDY63800.1"/>
    </source>
</evidence>
<reference evidence="9 10" key="1">
    <citation type="submission" date="2019-04" db="EMBL/GenBank/DDBJ databases">
        <title>Draft genome sequences of Streptomyces avermitilis NBRC 14893.</title>
        <authorList>
            <person name="Komaki H."/>
            <person name="Tamura T."/>
            <person name="Hosoyama A."/>
        </authorList>
    </citation>
    <scope>NUCLEOTIDE SEQUENCE [LARGE SCALE GENOMIC DNA]</scope>
    <source>
        <strain evidence="9 10">NBRC 14893</strain>
    </source>
</reference>
<dbReference type="InterPro" id="IPR036250">
    <property type="entry name" value="AcylCo_DH-like_C"/>
</dbReference>
<dbReference type="AlphaFoldDB" id="A0A4D4LWA0"/>
<dbReference type="GO" id="GO:0050660">
    <property type="term" value="F:flavin adenine dinucleotide binding"/>
    <property type="evidence" value="ECO:0007669"/>
    <property type="project" value="InterPro"/>
</dbReference>
<evidence type="ECO:0000259" key="7">
    <source>
        <dbReference type="Pfam" id="PF00441"/>
    </source>
</evidence>
<feature type="compositionally biased region" description="Basic residues" evidence="6">
    <location>
        <begin position="431"/>
        <end position="444"/>
    </location>
</feature>
<comment type="similarity">
    <text evidence="2">Belongs to the acyl-CoA dehydrogenase family.</text>
</comment>
<feature type="region of interest" description="Disordered" evidence="6">
    <location>
        <begin position="495"/>
        <end position="535"/>
    </location>
</feature>
<dbReference type="InterPro" id="IPR009075">
    <property type="entry name" value="AcylCo_DH/oxidase_C"/>
</dbReference>
<proteinExistence type="inferred from homology"/>
<evidence type="ECO:0000256" key="1">
    <source>
        <dbReference type="ARBA" id="ARBA00001974"/>
    </source>
</evidence>
<dbReference type="PANTHER" id="PTHR43884:SF20">
    <property type="entry name" value="ACYL-COA DEHYDROGENASE FADE28"/>
    <property type="match status" value="1"/>
</dbReference>
<dbReference type="Gene3D" id="2.30.110.10">
    <property type="entry name" value="Electron Transport, Fmn-binding Protein, Chain A"/>
    <property type="match status" value="1"/>
</dbReference>
<dbReference type="Pfam" id="PF02771">
    <property type="entry name" value="Acyl-CoA_dh_N"/>
    <property type="match status" value="1"/>
</dbReference>
<comment type="cofactor">
    <cofactor evidence="1">
        <name>FAD</name>
        <dbReference type="ChEBI" id="CHEBI:57692"/>
    </cofactor>
</comment>
<evidence type="ECO:0000256" key="5">
    <source>
        <dbReference type="ARBA" id="ARBA00023002"/>
    </source>
</evidence>
<dbReference type="GO" id="GO:0003995">
    <property type="term" value="F:acyl-CoA dehydrogenase activity"/>
    <property type="evidence" value="ECO:0007669"/>
    <property type="project" value="TreeGrafter"/>
</dbReference>
<evidence type="ECO:0000313" key="10">
    <source>
        <dbReference type="Proteomes" id="UP000302139"/>
    </source>
</evidence>
<name>A0A4D4LWA0_STRAX</name>
<dbReference type="Gene3D" id="2.40.110.10">
    <property type="entry name" value="Butyryl-CoA Dehydrogenase, subunit A, domain 2"/>
    <property type="match status" value="1"/>
</dbReference>
<dbReference type="InterPro" id="IPR012349">
    <property type="entry name" value="Split_barrel_FMN-bd"/>
</dbReference>
<sequence>MDARFTAEQDEIRRTVRELLLKRWGPEEVRAAVGAGAGYDPALWSALAEQLGLPGLALPEAYGGVGCAVTEVALACEESGRALAPSPLLATAVLAAPLLLALGTETQRAELLPRIAAGALTAALAVPGTALSLALGLVGDNRGNWAGGGRAGGVQARRAEDGWRLYGQVEQVLDGHSAGLLVVAAHAGGFARPRTLLFLVREGAAGLVRARQTSLDVSRPQARVQLRDVPAELLGDEHVDVADALMATGDAAAAVLATEAAGAADRALERTVDHVRQREQFGRAIGSFQAVKHRLADVYVQVQAARSAAYYAAWAAGTGPERAGQVGQVGRTERTERVGGLALAQALEALRTAAAEGIQLHGGIGFTWEHEAHLYFKRATGTSCCSARCTGYGHTRPSARASSPWPDPRRWPSDAPRPAAVAQDVLVPRLRQIRAAHHPRRGPHRAPADPGEGAAQRADAARPCPHGPRREERTAASYAAGVHAAGARRLVRGRLQLRSSGPSGVDGEPAGPPRRGPDQLARARHSGDGTPAGGAERAEAWKRLLTFWPPYATYQARITREIRVFRLSSR</sequence>
<feature type="region of interest" description="Disordered" evidence="6">
    <location>
        <begin position="393"/>
        <end position="475"/>
    </location>
</feature>
<evidence type="ECO:0000259" key="8">
    <source>
        <dbReference type="Pfam" id="PF02771"/>
    </source>
</evidence>
<evidence type="ECO:0008006" key="11">
    <source>
        <dbReference type="Google" id="ProtNLM"/>
    </source>
</evidence>
<dbReference type="Gene3D" id="1.20.140.10">
    <property type="entry name" value="Butyryl-CoA Dehydrogenase, subunit A, domain 3"/>
    <property type="match status" value="1"/>
</dbReference>